<evidence type="ECO:0000259" key="2">
    <source>
        <dbReference type="Pfam" id="PF01557"/>
    </source>
</evidence>
<dbReference type="PANTHER" id="PTHR30143">
    <property type="entry name" value="ACID HYDRATASE"/>
    <property type="match status" value="1"/>
</dbReference>
<dbReference type="PANTHER" id="PTHR30143:SF0">
    <property type="entry name" value="2-KETO-4-PENTENOATE HYDRATASE"/>
    <property type="match status" value="1"/>
</dbReference>
<keyword evidence="4" id="KW-1185">Reference proteome</keyword>
<dbReference type="SUPFAM" id="SSF56529">
    <property type="entry name" value="FAH"/>
    <property type="match status" value="1"/>
</dbReference>
<dbReference type="RefSeq" id="WP_250198001.1">
    <property type="nucleotide sequence ID" value="NZ_CP097636.1"/>
</dbReference>
<evidence type="ECO:0000313" key="3">
    <source>
        <dbReference type="EMBL" id="URI09778.1"/>
    </source>
</evidence>
<organism evidence="3 4">
    <name type="scientific">Aquincola tertiaricarbonis</name>
    <dbReference type="NCBI Taxonomy" id="391953"/>
    <lineage>
        <taxon>Bacteria</taxon>
        <taxon>Pseudomonadati</taxon>
        <taxon>Pseudomonadota</taxon>
        <taxon>Betaproteobacteria</taxon>
        <taxon>Burkholderiales</taxon>
        <taxon>Sphaerotilaceae</taxon>
        <taxon>Aquincola</taxon>
    </lineage>
</organism>
<gene>
    <name evidence="3" type="ORF">MW290_29985</name>
</gene>
<dbReference type="Gene3D" id="3.90.850.10">
    <property type="entry name" value="Fumarylacetoacetase-like, C-terminal domain"/>
    <property type="match status" value="1"/>
</dbReference>
<dbReference type="InterPro" id="IPR050772">
    <property type="entry name" value="Hydratase-Decarb/MhpD_sf"/>
</dbReference>
<dbReference type="EMBL" id="CP097636">
    <property type="protein sequence ID" value="URI09778.1"/>
    <property type="molecule type" value="Genomic_DNA"/>
</dbReference>
<evidence type="ECO:0000313" key="4">
    <source>
        <dbReference type="Proteomes" id="UP001056201"/>
    </source>
</evidence>
<proteinExistence type="predicted"/>
<keyword evidence="1" id="KW-0456">Lyase</keyword>
<dbReference type="InterPro" id="IPR036663">
    <property type="entry name" value="Fumarylacetoacetase_C_sf"/>
</dbReference>
<accession>A0ABY4S9V8</accession>
<protein>
    <submittedName>
        <fullName evidence="3">2-keto-4-pentenoate hydratase</fullName>
    </submittedName>
</protein>
<feature type="domain" description="Fumarylacetoacetase-like C-terminal" evidence="2">
    <location>
        <begin position="89"/>
        <end position="234"/>
    </location>
</feature>
<dbReference type="InterPro" id="IPR011234">
    <property type="entry name" value="Fumarylacetoacetase-like_C"/>
</dbReference>
<evidence type="ECO:0000256" key="1">
    <source>
        <dbReference type="ARBA" id="ARBA00023239"/>
    </source>
</evidence>
<dbReference type="Pfam" id="PF01557">
    <property type="entry name" value="FAA_hydrolase"/>
    <property type="match status" value="1"/>
</dbReference>
<dbReference type="Proteomes" id="UP001056201">
    <property type="component" value="Chromosome 2"/>
</dbReference>
<sequence length="259" mass="26707">MNPRLQPLVATLTAARTQGHGLGVLPADPLPADEAEATEVQHALLAQLGQPVAGWKVGAKSADGPITAAPLPADSVLRSPAVLPLRQGRVPAGRLMGLELELAFFFGRDFGPGDESLPDAEVLSAIARMAATFELVASRFDAVVAVPPLLAQADLLFHGGLVVGEAVPFDRGRSLTDPALRLAIDGHDVPGLPGHNPAGHPLRLLPWLVRHVARRGGQLPAGTVVTTGSFVGLQPMPARGAALLGEIAGLPPVRLSLAA</sequence>
<reference evidence="3" key="1">
    <citation type="submission" date="2022-05" db="EMBL/GenBank/DDBJ databases">
        <title>An RpoN-dependent PEP-CTERM gene is involved in floc formation of an Aquincola tertiaricarbonis strain.</title>
        <authorList>
            <person name="Qiu D."/>
            <person name="Xia M."/>
        </authorList>
    </citation>
    <scope>NUCLEOTIDE SEQUENCE</scope>
    <source>
        <strain evidence="3">RN12</strain>
    </source>
</reference>
<name>A0ABY4S9V8_AQUTE</name>